<feature type="domain" description="C2H2-type" evidence="13">
    <location>
        <begin position="898"/>
        <end position="925"/>
    </location>
</feature>
<evidence type="ECO:0000256" key="4">
    <source>
        <dbReference type="ARBA" id="ARBA00022737"/>
    </source>
</evidence>
<dbReference type="Proteomes" id="UP000281406">
    <property type="component" value="Unassembled WGS sequence"/>
</dbReference>
<evidence type="ECO:0000313" key="14">
    <source>
        <dbReference type="EMBL" id="ROL48187.1"/>
    </source>
</evidence>
<proteinExistence type="inferred from homology"/>
<organism evidence="14 15">
    <name type="scientific">Anabarilius grahami</name>
    <name type="common">Kanglang fish</name>
    <name type="synonym">Barilius grahami</name>
    <dbReference type="NCBI Taxonomy" id="495550"/>
    <lineage>
        <taxon>Eukaryota</taxon>
        <taxon>Metazoa</taxon>
        <taxon>Chordata</taxon>
        <taxon>Craniata</taxon>
        <taxon>Vertebrata</taxon>
        <taxon>Euteleostomi</taxon>
        <taxon>Actinopterygii</taxon>
        <taxon>Neopterygii</taxon>
        <taxon>Teleostei</taxon>
        <taxon>Ostariophysi</taxon>
        <taxon>Cypriniformes</taxon>
        <taxon>Xenocyprididae</taxon>
        <taxon>Xenocypridinae</taxon>
        <taxon>Xenocypridinae incertae sedis</taxon>
        <taxon>Anabarilius</taxon>
    </lineage>
</organism>
<name>A0A3N0YPQ9_ANAGA</name>
<evidence type="ECO:0000256" key="7">
    <source>
        <dbReference type="ARBA" id="ARBA00023015"/>
    </source>
</evidence>
<gene>
    <name evidence="14" type="ORF">DPX16_6682</name>
</gene>
<feature type="domain" description="C2H2-type" evidence="13">
    <location>
        <begin position="870"/>
        <end position="897"/>
    </location>
</feature>
<dbReference type="InterPro" id="IPR013087">
    <property type="entry name" value="Znf_C2H2_type"/>
</dbReference>
<feature type="domain" description="C2H2-type" evidence="13">
    <location>
        <begin position="711"/>
        <end position="738"/>
    </location>
</feature>
<dbReference type="FunFam" id="3.30.160.60:FF:000512">
    <property type="entry name" value="zinc finger protein 197 isoform X1"/>
    <property type="match status" value="1"/>
</dbReference>
<protein>
    <submittedName>
        <fullName evidence="14">Zinc finger protein 574</fullName>
    </submittedName>
</protein>
<keyword evidence="4" id="KW-0677">Repeat</keyword>
<feature type="domain" description="C2H2-type" evidence="13">
    <location>
        <begin position="448"/>
        <end position="475"/>
    </location>
</feature>
<reference evidence="14 15" key="1">
    <citation type="submission" date="2018-10" db="EMBL/GenBank/DDBJ databases">
        <title>Genome assembly for a Yunnan-Guizhou Plateau 3E fish, Anabarilius grahami (Regan), and its evolutionary and genetic applications.</title>
        <authorList>
            <person name="Jiang W."/>
        </authorList>
    </citation>
    <scope>NUCLEOTIDE SEQUENCE [LARGE SCALE GENOMIC DNA]</scope>
    <source>
        <strain evidence="14">AG-KIZ</strain>
        <tissue evidence="14">Muscle</tissue>
    </source>
</reference>
<sequence length="1065" mass="118363">MSDQEYVEHQYMCSECQQLFNTLEEVLVHQQIHTGAEGDEAELLPSLEDCDTGESQYQCLECGAILRNPDELLLHQELHMREAGHELCEVTEVDSVDAEVPIQYQCLECLALFDTPELWLAHRQTHSRSSTHSSLNTDTEYVLQADGSVTPVQLLNVQNLVLDEQRAGQILTLAQALREQENPSKTAAPPRTMLVPANASLPGSTSAMLRLQFCSAQAIADGSASATLRKAKLLAPLLPADPIRLDSVTTLNLLPSSGQVNTLKKQNEEILIIHPYECSECNLLFSTPEDFLQHQGEHFLGQDKETGDTGVMVGYEDSSGAKEDEGRSDGSEECSKVGKVSGGRRTYTARSATLGLTSSISSSNLQCEECKRTFTSANRLVAHLRVHEQGTHECPECDKVFKKLVSLQTHMRTHSGEARFLCVDCGHGFTTEMTLMIHRKSHTSEPLHKCPFCAKTFTNMTKFLYHRRTHRVREPTTPVSQFVLGQQSPLSIIQRAREREAAWRKERQTVMIPHVKDDGNESSDTGPVLIEGIAVVSQSSELTENGLYAEHSNTEQNQNGGKILTDDPNHSATANAEGGGEEEGKHRTPAAEEEPKFPCSICKKRFSSQVRLLRHRRTTHMTERRFKCNICGKPFKKQIHLRNHLRTHTGERPFQCSVCGKTFSSLANLSRHGLTHTGVRPYRCDICHKAFSQSSNLRQHRQHLHSNATPSPCPDCSATFIRPAKLVAHRFLHHPGSPAPYPCPHCSEGFLRKRQRDIHCLEEHPDLTQPHCISQDSQVRGQQGSTDDTDQQSAPSMTKPNLDCTICGKRLNSSANLRLHQLSHGLGPGRPRGSNSALGKSHPCPVCGKLFVSASSVTLHQRVHTGERPYPCAICGKRFRQNTHLREHLRTHSGERPFRCEFCDKGFVQSMHLAEHRRTHTGERPHACGECGKTFKTVSNLRNHRKTHARSQKQQEPEHSGEDVAAESNTATVTVVEASEMDMATAIPSFCQQGMQLGQPQVIQIQTSNLTQTQGTPTIMCNEFGETIAIIETSGDLAEAIELYHTALEGGINMEAITVDNLQLL</sequence>
<dbReference type="GO" id="GO:0005634">
    <property type="term" value="C:nucleus"/>
    <property type="evidence" value="ECO:0007669"/>
    <property type="project" value="UniProtKB-SubCell"/>
</dbReference>
<feature type="compositionally biased region" description="Basic and acidic residues" evidence="12">
    <location>
        <begin position="319"/>
        <end position="336"/>
    </location>
</feature>
<dbReference type="OrthoDB" id="8922241at2759"/>
<evidence type="ECO:0000256" key="5">
    <source>
        <dbReference type="ARBA" id="ARBA00022771"/>
    </source>
</evidence>
<dbReference type="AlphaFoldDB" id="A0A3N0YPQ9"/>
<comment type="subcellular location">
    <subcellularLocation>
        <location evidence="1">Nucleus</location>
    </subcellularLocation>
</comment>
<dbReference type="Gene3D" id="3.30.160.60">
    <property type="entry name" value="Classic Zinc Finger"/>
    <property type="match status" value="12"/>
</dbReference>
<evidence type="ECO:0000256" key="3">
    <source>
        <dbReference type="ARBA" id="ARBA00022723"/>
    </source>
</evidence>
<keyword evidence="7" id="KW-0805">Transcription regulation</keyword>
<feature type="domain" description="C2H2-type" evidence="13">
    <location>
        <begin position="597"/>
        <end position="625"/>
    </location>
</feature>
<dbReference type="Pfam" id="PF13912">
    <property type="entry name" value="zf-C2H2_6"/>
    <property type="match status" value="2"/>
</dbReference>
<dbReference type="FunFam" id="3.30.160.60:FF:002343">
    <property type="entry name" value="Zinc finger protein 33A"/>
    <property type="match status" value="1"/>
</dbReference>
<evidence type="ECO:0000256" key="2">
    <source>
        <dbReference type="ARBA" id="ARBA00006991"/>
    </source>
</evidence>
<keyword evidence="15" id="KW-1185">Reference proteome</keyword>
<keyword evidence="8" id="KW-0238">DNA-binding</keyword>
<dbReference type="PROSITE" id="PS00028">
    <property type="entry name" value="ZINC_FINGER_C2H2_1"/>
    <property type="match status" value="18"/>
</dbReference>
<keyword evidence="3" id="KW-0479">Metal-binding</keyword>
<evidence type="ECO:0000313" key="15">
    <source>
        <dbReference type="Proteomes" id="UP000281406"/>
    </source>
</evidence>
<dbReference type="FunFam" id="3.30.160.60:FF:000145">
    <property type="entry name" value="Zinc finger protein 574"/>
    <property type="match status" value="1"/>
</dbReference>
<dbReference type="GO" id="GO:0008270">
    <property type="term" value="F:zinc ion binding"/>
    <property type="evidence" value="ECO:0007669"/>
    <property type="project" value="UniProtKB-KW"/>
</dbReference>
<feature type="domain" description="C2H2-type" evidence="13">
    <location>
        <begin position="365"/>
        <end position="387"/>
    </location>
</feature>
<feature type="domain" description="C2H2-type" evidence="13">
    <location>
        <begin position="392"/>
        <end position="419"/>
    </location>
</feature>
<keyword evidence="10" id="KW-0539">Nucleus</keyword>
<dbReference type="GO" id="GO:0000981">
    <property type="term" value="F:DNA-binding transcription factor activity, RNA polymerase II-specific"/>
    <property type="evidence" value="ECO:0007669"/>
    <property type="project" value="TreeGrafter"/>
</dbReference>
<feature type="domain" description="C2H2-type" evidence="13">
    <location>
        <begin position="682"/>
        <end position="710"/>
    </location>
</feature>
<evidence type="ECO:0000256" key="9">
    <source>
        <dbReference type="ARBA" id="ARBA00023163"/>
    </source>
</evidence>
<feature type="domain" description="C2H2-type" evidence="13">
    <location>
        <begin position="802"/>
        <end position="824"/>
    </location>
</feature>
<evidence type="ECO:0000256" key="10">
    <source>
        <dbReference type="ARBA" id="ARBA00023242"/>
    </source>
</evidence>
<evidence type="ECO:0000259" key="13">
    <source>
        <dbReference type="PROSITE" id="PS50157"/>
    </source>
</evidence>
<dbReference type="FunFam" id="3.30.160.60:FF:000508">
    <property type="entry name" value="Myeloid zinc finger 1"/>
    <property type="match status" value="1"/>
</dbReference>
<accession>A0A3N0YPQ9</accession>
<feature type="domain" description="C2H2-type" evidence="13">
    <location>
        <begin position="654"/>
        <end position="681"/>
    </location>
</feature>
<keyword evidence="6" id="KW-0862">Zinc</keyword>
<feature type="domain" description="C2H2-type" evidence="13">
    <location>
        <begin position="57"/>
        <end position="84"/>
    </location>
</feature>
<feature type="domain" description="C2H2-type" evidence="13">
    <location>
        <begin position="420"/>
        <end position="447"/>
    </location>
</feature>
<comment type="similarity">
    <text evidence="2">Belongs to the krueppel C2H2-type zinc-finger protein family.</text>
</comment>
<dbReference type="InterPro" id="IPR036236">
    <property type="entry name" value="Znf_C2H2_sf"/>
</dbReference>
<feature type="region of interest" description="Disordered" evidence="12">
    <location>
        <begin position="771"/>
        <end position="798"/>
    </location>
</feature>
<dbReference type="EMBL" id="RJVU01032893">
    <property type="protein sequence ID" value="ROL48187.1"/>
    <property type="molecule type" value="Genomic_DNA"/>
</dbReference>
<evidence type="ECO:0000256" key="1">
    <source>
        <dbReference type="ARBA" id="ARBA00004123"/>
    </source>
</evidence>
<dbReference type="FunFam" id="3.30.160.60:FF:002212">
    <property type="entry name" value="Zinc finger protein 672"/>
    <property type="match status" value="1"/>
</dbReference>
<dbReference type="SMART" id="SM00355">
    <property type="entry name" value="ZnF_C2H2"/>
    <property type="match status" value="19"/>
</dbReference>
<feature type="domain" description="C2H2-type" evidence="13">
    <location>
        <begin position="626"/>
        <end position="653"/>
    </location>
</feature>
<dbReference type="PANTHER" id="PTHR24394:SF29">
    <property type="entry name" value="MYONEURIN"/>
    <property type="match status" value="1"/>
</dbReference>
<keyword evidence="5 11" id="KW-0863">Zinc-finger</keyword>
<feature type="domain" description="C2H2-type" evidence="13">
    <location>
        <begin position="276"/>
        <end position="298"/>
    </location>
</feature>
<dbReference type="FunFam" id="3.30.160.60:FF:000045">
    <property type="entry name" value="ZFP69 zinc finger protein B"/>
    <property type="match status" value="1"/>
</dbReference>
<feature type="region of interest" description="Disordered" evidence="12">
    <location>
        <begin position="316"/>
        <end position="339"/>
    </location>
</feature>
<comment type="caution">
    <text evidence="14">The sequence shown here is derived from an EMBL/GenBank/DDBJ whole genome shotgun (WGS) entry which is preliminary data.</text>
</comment>
<dbReference type="SUPFAM" id="SSF57667">
    <property type="entry name" value="beta-beta-alpha zinc fingers"/>
    <property type="match status" value="10"/>
</dbReference>
<feature type="compositionally biased region" description="Basic and acidic residues" evidence="12">
    <location>
        <begin position="953"/>
        <end position="962"/>
    </location>
</feature>
<feature type="region of interest" description="Disordered" evidence="12">
    <location>
        <begin position="551"/>
        <end position="594"/>
    </location>
</feature>
<feature type="domain" description="C2H2-type" evidence="13">
    <location>
        <begin position="842"/>
        <end position="869"/>
    </location>
</feature>
<evidence type="ECO:0000256" key="8">
    <source>
        <dbReference type="ARBA" id="ARBA00023125"/>
    </source>
</evidence>
<feature type="domain" description="C2H2-type" evidence="13">
    <location>
        <begin position="11"/>
        <end position="38"/>
    </location>
</feature>
<dbReference type="PROSITE" id="PS50157">
    <property type="entry name" value="ZINC_FINGER_C2H2_2"/>
    <property type="match status" value="17"/>
</dbReference>
<feature type="region of interest" description="Disordered" evidence="12">
    <location>
        <begin position="943"/>
        <end position="969"/>
    </location>
</feature>
<dbReference type="GO" id="GO:0003677">
    <property type="term" value="F:DNA binding"/>
    <property type="evidence" value="ECO:0007669"/>
    <property type="project" value="UniProtKB-KW"/>
</dbReference>
<feature type="compositionally biased region" description="Polar residues" evidence="12">
    <location>
        <begin position="771"/>
        <end position="780"/>
    </location>
</feature>
<feature type="compositionally biased region" description="Basic and acidic residues" evidence="12">
    <location>
        <begin position="582"/>
        <end position="594"/>
    </location>
</feature>
<keyword evidence="9" id="KW-0804">Transcription</keyword>
<evidence type="ECO:0000256" key="6">
    <source>
        <dbReference type="ARBA" id="ARBA00022833"/>
    </source>
</evidence>
<dbReference type="Pfam" id="PF00096">
    <property type="entry name" value="zf-C2H2"/>
    <property type="match status" value="9"/>
</dbReference>
<evidence type="ECO:0000256" key="12">
    <source>
        <dbReference type="SAM" id="MobiDB-lite"/>
    </source>
</evidence>
<dbReference type="FunFam" id="3.30.160.60:FF:001289">
    <property type="entry name" value="Zinc finger protein 574"/>
    <property type="match status" value="2"/>
</dbReference>
<evidence type="ECO:0000256" key="11">
    <source>
        <dbReference type="PROSITE-ProRule" id="PRU00042"/>
    </source>
</evidence>
<dbReference type="GO" id="GO:0042802">
    <property type="term" value="F:identical protein binding"/>
    <property type="evidence" value="ECO:0007669"/>
    <property type="project" value="UniProtKB-ARBA"/>
</dbReference>
<dbReference type="PANTHER" id="PTHR24394">
    <property type="entry name" value="ZINC FINGER PROTEIN"/>
    <property type="match status" value="1"/>
</dbReference>
<feature type="domain" description="C2H2-type" evidence="13">
    <location>
        <begin position="926"/>
        <end position="953"/>
    </location>
</feature>